<dbReference type="RefSeq" id="WP_151544315.1">
    <property type="nucleotide sequence ID" value="NZ_WBMR01000138.1"/>
</dbReference>
<evidence type="ECO:0000313" key="2">
    <source>
        <dbReference type="Proteomes" id="UP000483004"/>
    </source>
</evidence>
<proteinExistence type="predicted"/>
<keyword evidence="2" id="KW-1185">Reference proteome</keyword>
<accession>A0A6L3VJG7</accession>
<comment type="caution">
    <text evidence="1">The sequence shown here is derived from an EMBL/GenBank/DDBJ whole genome shotgun (WGS) entry which is preliminary data.</text>
</comment>
<dbReference type="EMBL" id="WBMR01000138">
    <property type="protein sequence ID" value="KAB2370839.1"/>
    <property type="molecule type" value="Genomic_DNA"/>
</dbReference>
<organism evidence="1 2">
    <name type="scientific">Actinomadura montaniterrae</name>
    <dbReference type="NCBI Taxonomy" id="1803903"/>
    <lineage>
        <taxon>Bacteria</taxon>
        <taxon>Bacillati</taxon>
        <taxon>Actinomycetota</taxon>
        <taxon>Actinomycetes</taxon>
        <taxon>Streptosporangiales</taxon>
        <taxon>Thermomonosporaceae</taxon>
        <taxon>Actinomadura</taxon>
    </lineage>
</organism>
<dbReference type="OrthoDB" id="5144031at2"/>
<reference evidence="1 2" key="1">
    <citation type="submission" date="2019-09" db="EMBL/GenBank/DDBJ databases">
        <title>Actinomadura physcomitrii sp. nov., a novel actinomycete isolated from moss [Physcomitrium sphaericum (Ludw) Fuernr].</title>
        <authorList>
            <person name="Liu C."/>
            <person name="Zhuang X."/>
        </authorList>
    </citation>
    <scope>NUCLEOTIDE SEQUENCE [LARGE SCALE GENOMIC DNA]</scope>
    <source>
        <strain evidence="1 2">CYP1-1B</strain>
    </source>
</reference>
<dbReference type="Proteomes" id="UP000483004">
    <property type="component" value="Unassembled WGS sequence"/>
</dbReference>
<dbReference type="AlphaFoldDB" id="A0A6L3VJG7"/>
<evidence type="ECO:0000313" key="1">
    <source>
        <dbReference type="EMBL" id="KAB2370839.1"/>
    </source>
</evidence>
<name>A0A6L3VJG7_9ACTN</name>
<gene>
    <name evidence="1" type="ORF">F9B16_33975</name>
</gene>
<sequence length="397" mass="42510">MTGSEAAKAVYLHVGAPTAGGAFLQKALWDNRKRLGASGVRHPVEGPLEHFGAVMDLRDMTWGGHRDPAWEGAWNAVARRARNWDGHAVVLSQELLGGATAEQAARAVESFGDAEVHVVFVTRDLGTQLVLDWQEQILHTHTIPFGRFTGDLIEHGIDAPEPFGEMFWGLHDPLRVLGTWETVVPRERIHVITLPAPGTGPGLLWSRFCEATGIDPGACDVSGVAEPEPLSVLEAELLRRLNGRLGPALGGDYERVVRGHLTGSALAEAADAAGRAPMGLPPGQAAWAAQRTREIVASLRVSGYRVHGDLGELTEPGLPAAPLQPRDLPEDDLAEAALSVIVQLLERLSAARERVGLAQLRADLNGVQEGLDKLLEVATTQPAPGLRKAVRRAGMGR</sequence>
<protein>
    <submittedName>
        <fullName evidence="1">Uncharacterized protein</fullName>
    </submittedName>
</protein>